<dbReference type="AlphaFoldDB" id="A0AA45C7Q5"/>
<dbReference type="Pfam" id="PF08340">
    <property type="entry name" value="YicC-like_C"/>
    <property type="match status" value="1"/>
</dbReference>
<dbReference type="PANTHER" id="PTHR30636:SF3">
    <property type="entry name" value="UPF0701 PROTEIN YICC"/>
    <property type="match status" value="1"/>
</dbReference>
<sequence length="292" mass="33784">MRSMTGYGRIEKIINDYNYSVEIKSLNGKYSNLKTSIAGIFSPLEIEVQNLVKKYFKRGNISVYIDIRFLNPQNFVDIDLGLAKSYHSALQQMTSELHMSDDVSLDVLTKFREIIKIKVEEEAMNKIWKGLEEILLETIEKVKVFQIEEGEKLKTVLLGYIDDIEKIVNDIQNAAVDMKDTFKERLENNLKELLNNSELINEGRLELEVALLAERADISEEIERLKSHIKKFRDIVNSEDELMGQNLDFLSQEMHREFNTIASKSKLIELTNLSVEGRGLVNKIREQVQNVH</sequence>
<dbReference type="NCBIfam" id="TIGR00255">
    <property type="entry name" value="YicC/YloC family endoribonuclease"/>
    <property type="match status" value="1"/>
</dbReference>
<accession>A0AA45C7Q5</accession>
<name>A0AA45C7Q5_9BACT</name>
<evidence type="ECO:0000259" key="8">
    <source>
        <dbReference type="Pfam" id="PF08340"/>
    </source>
</evidence>
<comment type="similarity">
    <text evidence="5">Belongs to the YicC/YloC family.</text>
</comment>
<keyword evidence="4" id="KW-0378">Hydrolase</keyword>
<evidence type="ECO:0000256" key="5">
    <source>
        <dbReference type="ARBA" id="ARBA00035648"/>
    </source>
</evidence>
<comment type="caution">
    <text evidence="9">The sequence shown here is derived from an EMBL/GenBank/DDBJ whole genome shotgun (WGS) entry which is preliminary data.</text>
</comment>
<feature type="domain" description="Endoribonuclease YicC-like N-terminal" evidence="7">
    <location>
        <begin position="1"/>
        <end position="154"/>
    </location>
</feature>
<dbReference type="EMBL" id="QGGI01000005">
    <property type="protein sequence ID" value="PWJ95462.1"/>
    <property type="molecule type" value="Genomic_DNA"/>
</dbReference>
<keyword evidence="2" id="KW-0540">Nuclease</keyword>
<feature type="coiled-coil region" evidence="6">
    <location>
        <begin position="183"/>
        <end position="235"/>
    </location>
</feature>
<gene>
    <name evidence="9" type="ORF">C7380_10592</name>
</gene>
<dbReference type="InterPro" id="IPR005229">
    <property type="entry name" value="YicC/YloC-like"/>
</dbReference>
<keyword evidence="6" id="KW-0175">Coiled coil</keyword>
<evidence type="ECO:0000256" key="6">
    <source>
        <dbReference type="SAM" id="Coils"/>
    </source>
</evidence>
<evidence type="ECO:0000259" key="7">
    <source>
        <dbReference type="Pfam" id="PF03755"/>
    </source>
</evidence>
<dbReference type="RefSeq" id="WP_109604372.1">
    <property type="nucleotide sequence ID" value="NZ_QGGI01000005.1"/>
</dbReference>
<keyword evidence="10" id="KW-1185">Reference proteome</keyword>
<reference evidence="9 10" key="1">
    <citation type="submission" date="2018-05" db="EMBL/GenBank/DDBJ databases">
        <title>Genomic Encyclopedia of Type Strains, Phase IV (KMG-IV): sequencing the most valuable type-strain genomes for metagenomic binning, comparative biology and taxonomic classification.</title>
        <authorList>
            <person name="Goeker M."/>
        </authorList>
    </citation>
    <scope>NUCLEOTIDE SEQUENCE [LARGE SCALE GENOMIC DNA]</scope>
    <source>
        <strain evidence="9 10">DSM 24906</strain>
    </source>
</reference>
<evidence type="ECO:0000256" key="2">
    <source>
        <dbReference type="ARBA" id="ARBA00022722"/>
    </source>
</evidence>
<evidence type="ECO:0000256" key="1">
    <source>
        <dbReference type="ARBA" id="ARBA00001968"/>
    </source>
</evidence>
<comment type="cofactor">
    <cofactor evidence="1">
        <name>a divalent metal cation</name>
        <dbReference type="ChEBI" id="CHEBI:60240"/>
    </cofactor>
</comment>
<dbReference type="InterPro" id="IPR013527">
    <property type="entry name" value="YicC-like_N"/>
</dbReference>
<dbReference type="PANTHER" id="PTHR30636">
    <property type="entry name" value="UPF0701 PROTEIN YICC"/>
    <property type="match status" value="1"/>
</dbReference>
<evidence type="ECO:0000256" key="3">
    <source>
        <dbReference type="ARBA" id="ARBA00022759"/>
    </source>
</evidence>
<dbReference type="Proteomes" id="UP000245921">
    <property type="component" value="Unassembled WGS sequence"/>
</dbReference>
<dbReference type="GO" id="GO:0016787">
    <property type="term" value="F:hydrolase activity"/>
    <property type="evidence" value="ECO:0007669"/>
    <property type="project" value="UniProtKB-KW"/>
</dbReference>
<evidence type="ECO:0000313" key="10">
    <source>
        <dbReference type="Proteomes" id="UP000245921"/>
    </source>
</evidence>
<keyword evidence="3" id="KW-0255">Endonuclease</keyword>
<organism evidence="9 10">
    <name type="scientific">Oceanotoga teriensis</name>
    <dbReference type="NCBI Taxonomy" id="515440"/>
    <lineage>
        <taxon>Bacteria</taxon>
        <taxon>Thermotogati</taxon>
        <taxon>Thermotogota</taxon>
        <taxon>Thermotogae</taxon>
        <taxon>Petrotogales</taxon>
        <taxon>Petrotogaceae</taxon>
        <taxon>Oceanotoga</taxon>
    </lineage>
</organism>
<evidence type="ECO:0000313" key="9">
    <source>
        <dbReference type="EMBL" id="PWJ95462.1"/>
    </source>
</evidence>
<evidence type="ECO:0000256" key="4">
    <source>
        <dbReference type="ARBA" id="ARBA00022801"/>
    </source>
</evidence>
<protein>
    <submittedName>
        <fullName evidence="9">Uncharacterized protein (TIGR00255 family)</fullName>
    </submittedName>
</protein>
<proteinExistence type="inferred from homology"/>
<dbReference type="GO" id="GO:0004521">
    <property type="term" value="F:RNA endonuclease activity"/>
    <property type="evidence" value="ECO:0007669"/>
    <property type="project" value="InterPro"/>
</dbReference>
<feature type="domain" description="Endoribonuclease YicC-like C-terminal" evidence="8">
    <location>
        <begin position="172"/>
        <end position="291"/>
    </location>
</feature>
<dbReference type="InterPro" id="IPR013551">
    <property type="entry name" value="YicC-like_C"/>
</dbReference>
<dbReference type="Pfam" id="PF03755">
    <property type="entry name" value="YicC-like_N"/>
    <property type="match status" value="1"/>
</dbReference>